<dbReference type="RefSeq" id="XP_024734372.1">
    <property type="nucleotide sequence ID" value="XM_024871560.1"/>
</dbReference>
<dbReference type="InParanoid" id="A0A2J6T365"/>
<dbReference type="GeneID" id="36579642"/>
<evidence type="ECO:0000313" key="3">
    <source>
        <dbReference type="Proteomes" id="UP000235371"/>
    </source>
</evidence>
<accession>A0A2J6T365</accession>
<dbReference type="AlphaFoldDB" id="A0A2J6T365"/>
<sequence length="65" mass="7225">MFSSSFMTSITPQGYRRYTSISSLQRRQSRGSPRRLSTWGRGGFSGGFPTFRPAAASPFSCTPRL</sequence>
<evidence type="ECO:0000256" key="1">
    <source>
        <dbReference type="SAM" id="MobiDB-lite"/>
    </source>
</evidence>
<protein>
    <submittedName>
        <fullName evidence="2">Uncharacterized protein</fullName>
    </submittedName>
</protein>
<dbReference type="Proteomes" id="UP000235371">
    <property type="component" value="Unassembled WGS sequence"/>
</dbReference>
<organism evidence="2 3">
    <name type="scientific">Hyaloscypha bicolor E</name>
    <dbReference type="NCBI Taxonomy" id="1095630"/>
    <lineage>
        <taxon>Eukaryota</taxon>
        <taxon>Fungi</taxon>
        <taxon>Dikarya</taxon>
        <taxon>Ascomycota</taxon>
        <taxon>Pezizomycotina</taxon>
        <taxon>Leotiomycetes</taxon>
        <taxon>Helotiales</taxon>
        <taxon>Hyaloscyphaceae</taxon>
        <taxon>Hyaloscypha</taxon>
        <taxon>Hyaloscypha bicolor</taxon>
    </lineage>
</organism>
<keyword evidence="3" id="KW-1185">Reference proteome</keyword>
<reference evidence="2 3" key="1">
    <citation type="submission" date="2016-04" db="EMBL/GenBank/DDBJ databases">
        <title>A degradative enzymes factory behind the ericoid mycorrhizal symbiosis.</title>
        <authorList>
            <consortium name="DOE Joint Genome Institute"/>
            <person name="Martino E."/>
            <person name="Morin E."/>
            <person name="Grelet G."/>
            <person name="Kuo A."/>
            <person name="Kohler A."/>
            <person name="Daghino S."/>
            <person name="Barry K."/>
            <person name="Choi C."/>
            <person name="Cichocki N."/>
            <person name="Clum A."/>
            <person name="Copeland A."/>
            <person name="Hainaut M."/>
            <person name="Haridas S."/>
            <person name="Labutti K."/>
            <person name="Lindquist E."/>
            <person name="Lipzen A."/>
            <person name="Khouja H.-R."/>
            <person name="Murat C."/>
            <person name="Ohm R."/>
            <person name="Olson A."/>
            <person name="Spatafora J."/>
            <person name="Veneault-Fourrey C."/>
            <person name="Henrissat B."/>
            <person name="Grigoriev I."/>
            <person name="Martin F."/>
            <person name="Perotto S."/>
        </authorList>
    </citation>
    <scope>NUCLEOTIDE SEQUENCE [LARGE SCALE GENOMIC DNA]</scope>
    <source>
        <strain evidence="2 3">E</strain>
    </source>
</reference>
<gene>
    <name evidence="2" type="ORF">K444DRAFT_28099</name>
</gene>
<dbReference type="EMBL" id="KZ613846">
    <property type="protein sequence ID" value="PMD57468.1"/>
    <property type="molecule type" value="Genomic_DNA"/>
</dbReference>
<feature type="region of interest" description="Disordered" evidence="1">
    <location>
        <begin position="19"/>
        <end position="51"/>
    </location>
</feature>
<name>A0A2J6T365_9HELO</name>
<proteinExistence type="predicted"/>
<evidence type="ECO:0000313" key="2">
    <source>
        <dbReference type="EMBL" id="PMD57468.1"/>
    </source>
</evidence>